<comment type="caution">
    <text evidence="1">The sequence shown here is derived from an EMBL/GenBank/DDBJ whole genome shotgun (WGS) entry which is preliminary data.</text>
</comment>
<protein>
    <submittedName>
        <fullName evidence="1">Uncharacterized protein</fullName>
    </submittedName>
</protein>
<dbReference type="Proteomes" id="UP001480082">
    <property type="component" value="Unassembled WGS sequence"/>
</dbReference>
<evidence type="ECO:0000313" key="1">
    <source>
        <dbReference type="EMBL" id="MER9285062.1"/>
    </source>
</evidence>
<keyword evidence="2" id="KW-1185">Reference proteome</keyword>
<accession>A0ACC6SZF2</accession>
<gene>
    <name evidence="1" type="ORF">NKI81_13985</name>
</gene>
<dbReference type="EMBL" id="JAMYRI010000007">
    <property type="protein sequence ID" value="MER9285062.1"/>
    <property type="molecule type" value="Genomic_DNA"/>
</dbReference>
<sequence length="80" mass="9202">MKWKRSFTLDWKAYRAELSGQLAQEQRFIQDAEAGRTGMWRVEPDNGRIDTTAAHVEMSKRTVEVLKGVIAKIDKDHLAD</sequence>
<organism evidence="1 2">
    <name type="scientific">Mesorhizobium australicum</name>
    <dbReference type="NCBI Taxonomy" id="536018"/>
    <lineage>
        <taxon>Bacteria</taxon>
        <taxon>Pseudomonadati</taxon>
        <taxon>Pseudomonadota</taxon>
        <taxon>Alphaproteobacteria</taxon>
        <taxon>Hyphomicrobiales</taxon>
        <taxon>Phyllobacteriaceae</taxon>
        <taxon>Mesorhizobium</taxon>
    </lineage>
</organism>
<evidence type="ECO:0000313" key="2">
    <source>
        <dbReference type="Proteomes" id="UP001480082"/>
    </source>
</evidence>
<name>A0ACC6SZF2_9HYPH</name>
<reference evidence="1 2" key="1">
    <citation type="journal article" date="2024" name="Proc. Natl. Acad. Sci. U.S.A.">
        <title>The evolutionary genomics of adaptation to stress in wild rhizobium bacteria.</title>
        <authorList>
            <person name="Kehlet-Delgado H."/>
            <person name="Montoya A.P."/>
            <person name="Jensen K.T."/>
            <person name="Wendlandt C.E."/>
            <person name="Dexheimer C."/>
            <person name="Roberts M."/>
            <person name="Torres Martinez L."/>
            <person name="Friesen M.L."/>
            <person name="Griffitts J.S."/>
            <person name="Porter S.S."/>
        </authorList>
    </citation>
    <scope>NUCLEOTIDE SEQUENCE [LARGE SCALE GENOMIC DNA]</scope>
    <source>
        <strain evidence="1 2">M0468</strain>
    </source>
</reference>
<proteinExistence type="predicted"/>